<dbReference type="Proteomes" id="UP000003688">
    <property type="component" value="Unassembled WGS sequence"/>
</dbReference>
<dbReference type="Gene3D" id="1.10.1740.10">
    <property type="match status" value="1"/>
</dbReference>
<comment type="caution">
    <text evidence="5">The sequence shown here is derived from an EMBL/GenBank/DDBJ whole genome shotgun (WGS) entry which is preliminary data.</text>
</comment>
<dbReference type="InterPro" id="IPR039425">
    <property type="entry name" value="RNA_pol_sigma-70-like"/>
</dbReference>
<feature type="domain" description="RNA polymerase sigma-70 region 2" evidence="4">
    <location>
        <begin position="17"/>
        <end position="77"/>
    </location>
</feature>
<dbReference type="RefSeq" id="WP_007415722.1">
    <property type="nucleotide sequence ID" value="NZ_ABOX02000018.1"/>
</dbReference>
<sequence>SANAALGELCRTYWYPLYGFIRRQGRTPQDAEDLTQAFLARLLEKNFVAAASQEKGKFRTFLLTALKRFMANEWDREHAKKRGGFQTAVDIDQAMAEARFHSELAHDLQPDTLFERQWAMTLLERVVAQLQEEYTTTGRTKLFVHLRNTLVMDEAAQPYARIAVELNLTEAAVKTAVHRLRGRYRELLRIEISKTVVSPEDIEPELRHLFSIFSR</sequence>
<keyword evidence="2" id="KW-0731">Sigma factor</keyword>
<evidence type="ECO:0000313" key="5">
    <source>
        <dbReference type="EMBL" id="EEF60342.1"/>
    </source>
</evidence>
<dbReference type="STRING" id="320771.Cflav_PD3038"/>
<proteinExistence type="predicted"/>
<evidence type="ECO:0000256" key="1">
    <source>
        <dbReference type="ARBA" id="ARBA00023015"/>
    </source>
</evidence>
<organism evidence="5 6">
    <name type="scientific">Pedosphaera parvula (strain Ellin514)</name>
    <dbReference type="NCBI Taxonomy" id="320771"/>
    <lineage>
        <taxon>Bacteria</taxon>
        <taxon>Pseudomonadati</taxon>
        <taxon>Verrucomicrobiota</taxon>
        <taxon>Pedosphaerae</taxon>
        <taxon>Pedosphaerales</taxon>
        <taxon>Pedosphaeraceae</taxon>
        <taxon>Pedosphaera</taxon>
    </lineage>
</organism>
<dbReference type="GO" id="GO:0006352">
    <property type="term" value="P:DNA-templated transcription initiation"/>
    <property type="evidence" value="ECO:0007669"/>
    <property type="project" value="InterPro"/>
</dbReference>
<reference evidence="5 6" key="1">
    <citation type="journal article" date="2011" name="J. Bacteriol.">
        <title>Genome sequence of 'Pedosphaera parvula' Ellin514, an aerobic Verrucomicrobial isolate from pasture soil.</title>
        <authorList>
            <person name="Kant R."/>
            <person name="van Passel M.W."/>
            <person name="Sangwan P."/>
            <person name="Palva A."/>
            <person name="Lucas S."/>
            <person name="Copeland A."/>
            <person name="Lapidus A."/>
            <person name="Glavina Del Rio T."/>
            <person name="Dalin E."/>
            <person name="Tice H."/>
            <person name="Bruce D."/>
            <person name="Goodwin L."/>
            <person name="Pitluck S."/>
            <person name="Chertkov O."/>
            <person name="Larimer F.W."/>
            <person name="Land M.L."/>
            <person name="Hauser L."/>
            <person name="Brettin T.S."/>
            <person name="Detter J.C."/>
            <person name="Han S."/>
            <person name="de Vos W.M."/>
            <person name="Janssen P.H."/>
            <person name="Smidt H."/>
        </authorList>
    </citation>
    <scope>NUCLEOTIDE SEQUENCE [LARGE SCALE GENOMIC DNA]</scope>
    <source>
        <strain evidence="5 6">Ellin514</strain>
    </source>
</reference>
<dbReference type="PANTHER" id="PTHR43133">
    <property type="entry name" value="RNA POLYMERASE ECF-TYPE SIGMA FACTO"/>
    <property type="match status" value="1"/>
</dbReference>
<dbReference type="EMBL" id="ABOX02000018">
    <property type="protein sequence ID" value="EEF60342.1"/>
    <property type="molecule type" value="Genomic_DNA"/>
</dbReference>
<evidence type="ECO:0000256" key="2">
    <source>
        <dbReference type="ARBA" id="ARBA00023082"/>
    </source>
</evidence>
<protein>
    <submittedName>
        <fullName evidence="5">RNA polymerase, sigma-24 subunit, ECF subfamily</fullName>
    </submittedName>
</protein>
<dbReference type="InterPro" id="IPR007627">
    <property type="entry name" value="RNA_pol_sigma70_r2"/>
</dbReference>
<dbReference type="PANTHER" id="PTHR43133:SF51">
    <property type="entry name" value="RNA POLYMERASE SIGMA FACTOR"/>
    <property type="match status" value="1"/>
</dbReference>
<name>B9XIS9_PEDPL</name>
<feature type="non-terminal residue" evidence="5">
    <location>
        <position position="1"/>
    </location>
</feature>
<dbReference type="GO" id="GO:0016987">
    <property type="term" value="F:sigma factor activity"/>
    <property type="evidence" value="ECO:0007669"/>
    <property type="project" value="UniProtKB-KW"/>
</dbReference>
<gene>
    <name evidence="5" type="ORF">Cflav_PD3038</name>
</gene>
<dbReference type="OrthoDB" id="128557at2"/>
<accession>B9XIS9</accession>
<dbReference type="AlphaFoldDB" id="B9XIS9"/>
<dbReference type="InterPro" id="IPR013325">
    <property type="entry name" value="RNA_pol_sigma_r2"/>
</dbReference>
<evidence type="ECO:0000259" key="4">
    <source>
        <dbReference type="Pfam" id="PF04542"/>
    </source>
</evidence>
<evidence type="ECO:0000256" key="3">
    <source>
        <dbReference type="ARBA" id="ARBA00023163"/>
    </source>
</evidence>
<evidence type="ECO:0000313" key="6">
    <source>
        <dbReference type="Proteomes" id="UP000003688"/>
    </source>
</evidence>
<keyword evidence="3" id="KW-0804">Transcription</keyword>
<dbReference type="Pfam" id="PF04542">
    <property type="entry name" value="Sigma70_r2"/>
    <property type="match status" value="1"/>
</dbReference>
<dbReference type="SUPFAM" id="SSF88946">
    <property type="entry name" value="Sigma2 domain of RNA polymerase sigma factors"/>
    <property type="match status" value="1"/>
</dbReference>
<keyword evidence="6" id="KW-1185">Reference proteome</keyword>
<keyword evidence="1" id="KW-0805">Transcription regulation</keyword>